<accession>A0A4S4NFG7</accession>
<dbReference type="Proteomes" id="UP000306602">
    <property type="component" value="Unassembled WGS sequence"/>
</dbReference>
<dbReference type="RefSeq" id="WP_136461229.1">
    <property type="nucleotide sequence ID" value="NZ_SRKY01000001.1"/>
</dbReference>
<dbReference type="AlphaFoldDB" id="A0A4S4NFG7"/>
<dbReference type="OrthoDB" id="8481769at2"/>
<keyword evidence="2" id="KW-1185">Reference proteome</keyword>
<sequence>MSEGNELNRIILHIGAHKTASTHFHRLMRANAARLTPGDVHVAKKEDIRRNLTRQIRQMRRVFSGSGHRQDMPGGVGARMAGTAQTLFLSDENLIGTSQNLLGHRFDGVSWLGSRRWLRAWLARMFGRPLIYPHAERRMVIVSRMLSGVDQEIYIAIRNPVTFLASNYCETIRFHGYQDFAEYRRGIDAAALSWAAFIQRLSDTLPGVPITVWRQEDYPQVAPQLVARVLDVKQKRVRIPAKLQEVVRPGLSARAVEGIAALCRDKPDRWTRDEIEAIAEEFPRSESNPPPSLLTPEEAAELDAQYRDDLQTIAAMPGVTLIAP</sequence>
<gene>
    <name evidence="1" type="ORF">E4Z66_01835</name>
</gene>
<evidence type="ECO:0000313" key="2">
    <source>
        <dbReference type="Proteomes" id="UP000306602"/>
    </source>
</evidence>
<proteinExistence type="predicted"/>
<organism evidence="1 2">
    <name type="scientific">Aliishimia ponticola</name>
    <dbReference type="NCBI Taxonomy" id="2499833"/>
    <lineage>
        <taxon>Bacteria</taxon>
        <taxon>Pseudomonadati</taxon>
        <taxon>Pseudomonadota</taxon>
        <taxon>Alphaproteobacteria</taxon>
        <taxon>Rhodobacterales</taxon>
        <taxon>Paracoccaceae</taxon>
        <taxon>Aliishimia</taxon>
    </lineage>
</organism>
<dbReference type="InterPro" id="IPR027417">
    <property type="entry name" value="P-loop_NTPase"/>
</dbReference>
<dbReference type="SUPFAM" id="SSF52540">
    <property type="entry name" value="P-loop containing nucleoside triphosphate hydrolases"/>
    <property type="match status" value="1"/>
</dbReference>
<evidence type="ECO:0008006" key="3">
    <source>
        <dbReference type="Google" id="ProtNLM"/>
    </source>
</evidence>
<dbReference type="EMBL" id="SRKY01000001">
    <property type="protein sequence ID" value="THH38336.1"/>
    <property type="molecule type" value="Genomic_DNA"/>
</dbReference>
<reference evidence="1 2" key="1">
    <citation type="submission" date="2019-04" db="EMBL/GenBank/DDBJ databases">
        <title>Shimia ponticola sp. nov., isolated from seawater.</title>
        <authorList>
            <person name="Kim Y.-O."/>
            <person name="Yoon J.-H."/>
        </authorList>
    </citation>
    <scope>NUCLEOTIDE SEQUENCE [LARGE SCALE GENOMIC DNA]</scope>
    <source>
        <strain evidence="1 2">MYP11</strain>
    </source>
</reference>
<evidence type="ECO:0000313" key="1">
    <source>
        <dbReference type="EMBL" id="THH38336.1"/>
    </source>
</evidence>
<comment type="caution">
    <text evidence="1">The sequence shown here is derived from an EMBL/GenBank/DDBJ whole genome shotgun (WGS) entry which is preliminary data.</text>
</comment>
<protein>
    <recommendedName>
        <fullName evidence="3">Sulfotransferase family protein</fullName>
    </recommendedName>
</protein>
<name>A0A4S4NFG7_9RHOB</name>